<dbReference type="EMBL" id="LAZR01025217">
    <property type="protein sequence ID" value="KKL72618.1"/>
    <property type="molecule type" value="Genomic_DNA"/>
</dbReference>
<name>A0A0F9EEV0_9ZZZZ</name>
<feature type="region of interest" description="Disordered" evidence="1">
    <location>
        <begin position="1"/>
        <end position="24"/>
    </location>
</feature>
<accession>A0A0F9EEV0</accession>
<comment type="caution">
    <text evidence="2">The sequence shown here is derived from an EMBL/GenBank/DDBJ whole genome shotgun (WGS) entry which is preliminary data.</text>
</comment>
<proteinExistence type="predicted"/>
<feature type="non-terminal residue" evidence="2">
    <location>
        <position position="1"/>
    </location>
</feature>
<dbReference type="AlphaFoldDB" id="A0A0F9EEV0"/>
<sequence>PPAGSTVRFGVTGTGGRTLTGGTREEANQFAREFPPTPRPSTPSNLSVSAAYQILKDRYAKFVDDGTGKLVFSGYEKPLDVILTEARDLASGGQMVPRALEAPEVEEEKGPGFIERARQAIQGIGRPEVSSGESPLDRFLQVSGAEEERGPRFMEAQMRALELEEEGKTREEIRRIMSGEGYNVRL</sequence>
<evidence type="ECO:0000256" key="1">
    <source>
        <dbReference type="SAM" id="MobiDB-lite"/>
    </source>
</evidence>
<feature type="compositionally biased region" description="Low complexity" evidence="1">
    <location>
        <begin position="1"/>
        <end position="11"/>
    </location>
</feature>
<gene>
    <name evidence="2" type="ORF">LCGC14_2083090</name>
</gene>
<evidence type="ECO:0000313" key="2">
    <source>
        <dbReference type="EMBL" id="KKL72618.1"/>
    </source>
</evidence>
<protein>
    <submittedName>
        <fullName evidence="2">Uncharacterized protein</fullName>
    </submittedName>
</protein>
<organism evidence="2">
    <name type="scientific">marine sediment metagenome</name>
    <dbReference type="NCBI Taxonomy" id="412755"/>
    <lineage>
        <taxon>unclassified sequences</taxon>
        <taxon>metagenomes</taxon>
        <taxon>ecological metagenomes</taxon>
    </lineage>
</organism>
<reference evidence="2" key="1">
    <citation type="journal article" date="2015" name="Nature">
        <title>Complex archaea that bridge the gap between prokaryotes and eukaryotes.</title>
        <authorList>
            <person name="Spang A."/>
            <person name="Saw J.H."/>
            <person name="Jorgensen S.L."/>
            <person name="Zaremba-Niedzwiedzka K."/>
            <person name="Martijn J."/>
            <person name="Lind A.E."/>
            <person name="van Eijk R."/>
            <person name="Schleper C."/>
            <person name="Guy L."/>
            <person name="Ettema T.J."/>
        </authorList>
    </citation>
    <scope>NUCLEOTIDE SEQUENCE</scope>
</reference>